<accession>A0ABV8RD87</accession>
<dbReference type="Proteomes" id="UP001595887">
    <property type="component" value="Unassembled WGS sequence"/>
</dbReference>
<feature type="chain" id="PRO_5046713189" description="DUF3617 family protein" evidence="1">
    <location>
        <begin position="21"/>
        <end position="220"/>
    </location>
</feature>
<evidence type="ECO:0000256" key="1">
    <source>
        <dbReference type="SAM" id="SignalP"/>
    </source>
</evidence>
<evidence type="ECO:0000313" key="3">
    <source>
        <dbReference type="Proteomes" id="UP001595887"/>
    </source>
</evidence>
<dbReference type="RefSeq" id="WP_381421162.1">
    <property type="nucleotide sequence ID" value="NZ_JBHSDH010000011.1"/>
</dbReference>
<evidence type="ECO:0000313" key="2">
    <source>
        <dbReference type="EMBL" id="MFC4291377.1"/>
    </source>
</evidence>
<organism evidence="2 3">
    <name type="scientific">Sphingorhabdus arenilitoris</name>
    <dbReference type="NCBI Taxonomy" id="1490041"/>
    <lineage>
        <taxon>Bacteria</taxon>
        <taxon>Pseudomonadati</taxon>
        <taxon>Pseudomonadota</taxon>
        <taxon>Alphaproteobacteria</taxon>
        <taxon>Sphingomonadales</taxon>
        <taxon>Sphingomonadaceae</taxon>
        <taxon>Sphingorhabdus</taxon>
    </lineage>
</organism>
<proteinExistence type="predicted"/>
<keyword evidence="1" id="KW-0732">Signal</keyword>
<comment type="caution">
    <text evidence="2">The sequence shown here is derived from an EMBL/GenBank/DDBJ whole genome shotgun (WGS) entry which is preliminary data.</text>
</comment>
<gene>
    <name evidence="2" type="ORF">ACFOWX_03000</name>
</gene>
<feature type="signal peptide" evidence="1">
    <location>
        <begin position="1"/>
        <end position="20"/>
    </location>
</feature>
<protein>
    <recommendedName>
        <fullName evidence="4">DUF3617 family protein</fullName>
    </recommendedName>
</protein>
<name>A0ABV8RD87_9SPHN</name>
<sequence>MRYLSLFLAATLWAAYPAFAKNPMELPPPAPLPIEIAPQRNLPPVLDIEADRENPEQGPAQVASDGELSIMQIMAMDCQGQEQSMFDRHAMLIEKAQSLRAATLNDRIELYHAAKGCKTEANGLCSLALTIQFFRPDGTLHSGDGEPQIFDFKPTPEFAMFTFSHIFFFDENDNPGTYRIATTLADLNADKTVTSNSLIEIGKGDPANSPARCPVTATAA</sequence>
<dbReference type="EMBL" id="JBHSDH010000011">
    <property type="protein sequence ID" value="MFC4291377.1"/>
    <property type="molecule type" value="Genomic_DNA"/>
</dbReference>
<evidence type="ECO:0008006" key="4">
    <source>
        <dbReference type="Google" id="ProtNLM"/>
    </source>
</evidence>
<reference evidence="3" key="1">
    <citation type="journal article" date="2019" name="Int. J. Syst. Evol. Microbiol.">
        <title>The Global Catalogue of Microorganisms (GCM) 10K type strain sequencing project: providing services to taxonomists for standard genome sequencing and annotation.</title>
        <authorList>
            <consortium name="The Broad Institute Genomics Platform"/>
            <consortium name="The Broad Institute Genome Sequencing Center for Infectious Disease"/>
            <person name="Wu L."/>
            <person name="Ma J."/>
        </authorList>
    </citation>
    <scope>NUCLEOTIDE SEQUENCE [LARGE SCALE GENOMIC DNA]</scope>
    <source>
        <strain evidence="3">CECT 8531</strain>
    </source>
</reference>
<keyword evidence="3" id="KW-1185">Reference proteome</keyword>